<dbReference type="EMBL" id="QSFW01000018">
    <property type="protein sequence ID" value="RHA85794.1"/>
    <property type="molecule type" value="Genomic_DNA"/>
</dbReference>
<evidence type="ECO:0000313" key="7">
    <source>
        <dbReference type="Proteomes" id="UP000284990"/>
    </source>
</evidence>
<name>A0AA92WMZ4_9BACT</name>
<evidence type="ECO:0000313" key="3">
    <source>
        <dbReference type="EMBL" id="RHA85794.1"/>
    </source>
</evidence>
<comment type="caution">
    <text evidence="4">The sequence shown here is derived from an EMBL/GenBank/DDBJ whole genome shotgun (WGS) entry which is preliminary data.</text>
</comment>
<evidence type="ECO:0000313" key="5">
    <source>
        <dbReference type="Proteomes" id="UP000283672"/>
    </source>
</evidence>
<dbReference type="EMBL" id="QSAG01000008">
    <property type="protein sequence ID" value="RGW43312.1"/>
    <property type="molecule type" value="Genomic_DNA"/>
</dbReference>
<dbReference type="EMBL" id="QSAQ01000006">
    <property type="protein sequence ID" value="RGW69865.1"/>
    <property type="molecule type" value="Genomic_DNA"/>
</dbReference>
<dbReference type="Proteomes" id="UP000283672">
    <property type="component" value="Unassembled WGS sequence"/>
</dbReference>
<evidence type="ECO:0000313" key="2">
    <source>
        <dbReference type="EMBL" id="RGW69865.1"/>
    </source>
</evidence>
<evidence type="ECO:0000313" key="6">
    <source>
        <dbReference type="Proteomes" id="UP000283785"/>
    </source>
</evidence>
<dbReference type="Proteomes" id="UP000286077">
    <property type="component" value="Unassembled WGS sequence"/>
</dbReference>
<dbReference type="AlphaFoldDB" id="A0AA92WMZ4"/>
<proteinExistence type="predicted"/>
<evidence type="ECO:0000313" key="1">
    <source>
        <dbReference type="EMBL" id="RGW43312.1"/>
    </source>
</evidence>
<dbReference type="Proteomes" id="UP000283785">
    <property type="component" value="Unassembled WGS sequence"/>
</dbReference>
<organism evidence="4 5">
    <name type="scientific">Segatella copri</name>
    <dbReference type="NCBI Taxonomy" id="165179"/>
    <lineage>
        <taxon>Bacteria</taxon>
        <taxon>Pseudomonadati</taxon>
        <taxon>Bacteroidota</taxon>
        <taxon>Bacteroidia</taxon>
        <taxon>Bacteroidales</taxon>
        <taxon>Prevotellaceae</taxon>
        <taxon>Segatella</taxon>
    </lineage>
</organism>
<evidence type="ECO:0000313" key="4">
    <source>
        <dbReference type="EMBL" id="RHL40767.1"/>
    </source>
</evidence>
<sequence length="65" mass="7947">MKTNLFRKLEKYKEIINNEIENLYILNNEKKEHIIMLNIECSMFCFQISKLKVNVQISKLKLELW</sequence>
<gene>
    <name evidence="4" type="ORF">DW026_04400</name>
    <name evidence="3" type="ORF">DW916_09415</name>
    <name evidence="2" type="ORF">DWV60_03810</name>
    <name evidence="1" type="ORF">DWV76_06310</name>
</gene>
<dbReference type="EMBL" id="QROP01000007">
    <property type="protein sequence ID" value="RHL40767.1"/>
    <property type="molecule type" value="Genomic_DNA"/>
</dbReference>
<accession>A0AA92WMZ4</accession>
<evidence type="ECO:0000313" key="8">
    <source>
        <dbReference type="Proteomes" id="UP000286077"/>
    </source>
</evidence>
<reference evidence="5 6" key="1">
    <citation type="submission" date="2018-08" db="EMBL/GenBank/DDBJ databases">
        <title>A genome reference for cultivated species of the human gut microbiota.</title>
        <authorList>
            <person name="Zou Y."/>
            <person name="Xue W."/>
            <person name="Luo G."/>
        </authorList>
    </citation>
    <scope>NUCLEOTIDE SEQUENCE [LARGE SCALE GENOMIC DNA]</scope>
    <source>
        <strain evidence="2 8">AF11-14</strain>
        <strain evidence="1 6">AF12-50</strain>
        <strain evidence="4 5">AF38-11</strain>
        <strain evidence="3 7">AM42-23AC</strain>
    </source>
</reference>
<dbReference type="Proteomes" id="UP000284990">
    <property type="component" value="Unassembled WGS sequence"/>
</dbReference>
<protein>
    <submittedName>
        <fullName evidence="4">Uncharacterized protein</fullName>
    </submittedName>
</protein>